<dbReference type="GO" id="GO:0016651">
    <property type="term" value="F:oxidoreductase activity, acting on NAD(P)H"/>
    <property type="evidence" value="ECO:0007669"/>
    <property type="project" value="InterPro"/>
</dbReference>
<dbReference type="SUPFAM" id="SSF51735">
    <property type="entry name" value="NAD(P)-binding Rossmann-fold domains"/>
    <property type="match status" value="1"/>
</dbReference>
<dbReference type="InterPro" id="IPR013154">
    <property type="entry name" value="ADH-like_N"/>
</dbReference>
<dbReference type="Pfam" id="PF08240">
    <property type="entry name" value="ADH_N"/>
    <property type="match status" value="1"/>
</dbReference>
<protein>
    <submittedName>
        <fullName evidence="5">Chaperonin 10-like protein</fullName>
    </submittedName>
</protein>
<dbReference type="InterPro" id="IPR036291">
    <property type="entry name" value="NAD(P)-bd_dom_sf"/>
</dbReference>
<dbReference type="Gene3D" id="3.40.50.720">
    <property type="entry name" value="NAD(P)-binding Rossmann-like Domain"/>
    <property type="match status" value="1"/>
</dbReference>
<gene>
    <name evidence="5" type="ORF">B0H63DRAFT_565260</name>
</gene>
<sequence>MAPASSAPKKMKQYVAVKQGGPFQLAATADYPVPGPDEICIRNRAVALNPLDWKNLYYGQMVKAWPEVFGIDTSGVVEVVGENVTAFKPGDAVLSLAGHGGRAGAFQDVTVVPQHFASLKPACWTFEEASSVPICYLTAAAAVVKGLGVPLPHLKDTRKEKENGGEEPEPSQPPTPVKASENVAVQKVKAIKCVLVVGGSSGVGACAIQLLRMALPSAIILSTNSAMQNGRVAKLGATTSIDRNLEPPKLVEAIKAASPGGEGVDAILDAVGGAEKNSALFDVLTADGPKLYSQVFTGANIDVPTDVSTSRVYGRMVFETPGGMLSMRKIIELAEQGKFKLPLKVQVVGKGLDAIGAGLERLKEGVSGTKLVVSL</sequence>
<evidence type="ECO:0000256" key="1">
    <source>
        <dbReference type="ARBA" id="ARBA00008072"/>
    </source>
</evidence>
<dbReference type="PANTHER" id="PTHR45348:SF5">
    <property type="entry name" value="OXIDOREDUCTASE, PUTATIVE (AFU_ORTHOLOGUE AFUA_8G01420)-RELATED"/>
    <property type="match status" value="1"/>
</dbReference>
<evidence type="ECO:0000256" key="3">
    <source>
        <dbReference type="SAM" id="MobiDB-lite"/>
    </source>
</evidence>
<keyword evidence="6" id="KW-1185">Reference proteome</keyword>
<comment type="similarity">
    <text evidence="1">Belongs to the zinc-containing alcohol dehydrogenase family.</text>
</comment>
<keyword evidence="2" id="KW-0560">Oxidoreductase</keyword>
<dbReference type="Gene3D" id="3.90.180.10">
    <property type="entry name" value="Medium-chain alcohol dehydrogenases, catalytic domain"/>
    <property type="match status" value="1"/>
</dbReference>
<dbReference type="SMART" id="SM00829">
    <property type="entry name" value="PKS_ER"/>
    <property type="match status" value="1"/>
</dbReference>
<organism evidence="5 6">
    <name type="scientific">Podospora didyma</name>
    <dbReference type="NCBI Taxonomy" id="330526"/>
    <lineage>
        <taxon>Eukaryota</taxon>
        <taxon>Fungi</taxon>
        <taxon>Dikarya</taxon>
        <taxon>Ascomycota</taxon>
        <taxon>Pezizomycotina</taxon>
        <taxon>Sordariomycetes</taxon>
        <taxon>Sordariomycetidae</taxon>
        <taxon>Sordariales</taxon>
        <taxon>Podosporaceae</taxon>
        <taxon>Podospora</taxon>
    </lineage>
</organism>
<feature type="domain" description="Enoyl reductase (ER)" evidence="4">
    <location>
        <begin position="20"/>
        <end position="373"/>
    </location>
</feature>
<evidence type="ECO:0000313" key="5">
    <source>
        <dbReference type="EMBL" id="KAK3368605.1"/>
    </source>
</evidence>
<feature type="region of interest" description="Disordered" evidence="3">
    <location>
        <begin position="154"/>
        <end position="180"/>
    </location>
</feature>
<dbReference type="InterPro" id="IPR020843">
    <property type="entry name" value="ER"/>
</dbReference>
<feature type="compositionally biased region" description="Basic and acidic residues" evidence="3">
    <location>
        <begin position="154"/>
        <end position="164"/>
    </location>
</feature>
<dbReference type="SUPFAM" id="SSF50129">
    <property type="entry name" value="GroES-like"/>
    <property type="match status" value="1"/>
</dbReference>
<dbReference type="InterPro" id="IPR011032">
    <property type="entry name" value="GroES-like_sf"/>
</dbReference>
<name>A0AAE0K2V8_9PEZI</name>
<dbReference type="Proteomes" id="UP001285441">
    <property type="component" value="Unassembled WGS sequence"/>
</dbReference>
<reference evidence="5" key="2">
    <citation type="submission" date="2023-06" db="EMBL/GenBank/DDBJ databases">
        <authorList>
            <consortium name="Lawrence Berkeley National Laboratory"/>
            <person name="Haridas S."/>
            <person name="Hensen N."/>
            <person name="Bonometti L."/>
            <person name="Westerberg I."/>
            <person name="Brannstrom I.O."/>
            <person name="Guillou S."/>
            <person name="Cros-Aarteil S."/>
            <person name="Calhoun S."/>
            <person name="Kuo A."/>
            <person name="Mondo S."/>
            <person name="Pangilinan J."/>
            <person name="Riley R."/>
            <person name="LaButti K."/>
            <person name="Andreopoulos B."/>
            <person name="Lipzen A."/>
            <person name="Chen C."/>
            <person name="Yanf M."/>
            <person name="Daum C."/>
            <person name="Ng V."/>
            <person name="Clum A."/>
            <person name="Steindorff A."/>
            <person name="Ohm R."/>
            <person name="Martin F."/>
            <person name="Silar P."/>
            <person name="Natvig D."/>
            <person name="Lalanne C."/>
            <person name="Gautier V."/>
            <person name="Ament-velasquez S.L."/>
            <person name="Kruys A."/>
            <person name="Hutchinson M.I."/>
            <person name="Powell A.J."/>
            <person name="Barry K."/>
            <person name="Miller A.N."/>
            <person name="Grigoriev I.V."/>
            <person name="Debuchy R."/>
            <person name="Gladieux P."/>
            <person name="Thoren M.H."/>
            <person name="Johannesson H."/>
        </authorList>
    </citation>
    <scope>NUCLEOTIDE SEQUENCE</scope>
    <source>
        <strain evidence="5">CBS 232.78</strain>
    </source>
</reference>
<dbReference type="AlphaFoldDB" id="A0AAE0K2V8"/>
<evidence type="ECO:0000313" key="6">
    <source>
        <dbReference type="Proteomes" id="UP001285441"/>
    </source>
</evidence>
<dbReference type="PANTHER" id="PTHR45348">
    <property type="entry name" value="HYPOTHETICAL OXIDOREDUCTASE (EUROFUNG)"/>
    <property type="match status" value="1"/>
</dbReference>
<proteinExistence type="inferred from homology"/>
<reference evidence="5" key="1">
    <citation type="journal article" date="2023" name="Mol. Phylogenet. Evol.">
        <title>Genome-scale phylogeny and comparative genomics of the fungal order Sordariales.</title>
        <authorList>
            <person name="Hensen N."/>
            <person name="Bonometti L."/>
            <person name="Westerberg I."/>
            <person name="Brannstrom I.O."/>
            <person name="Guillou S."/>
            <person name="Cros-Aarteil S."/>
            <person name="Calhoun S."/>
            <person name="Haridas S."/>
            <person name="Kuo A."/>
            <person name="Mondo S."/>
            <person name="Pangilinan J."/>
            <person name="Riley R."/>
            <person name="LaButti K."/>
            <person name="Andreopoulos B."/>
            <person name="Lipzen A."/>
            <person name="Chen C."/>
            <person name="Yan M."/>
            <person name="Daum C."/>
            <person name="Ng V."/>
            <person name="Clum A."/>
            <person name="Steindorff A."/>
            <person name="Ohm R.A."/>
            <person name="Martin F."/>
            <person name="Silar P."/>
            <person name="Natvig D.O."/>
            <person name="Lalanne C."/>
            <person name="Gautier V."/>
            <person name="Ament-Velasquez S.L."/>
            <person name="Kruys A."/>
            <person name="Hutchinson M.I."/>
            <person name="Powell A.J."/>
            <person name="Barry K."/>
            <person name="Miller A.N."/>
            <person name="Grigoriev I.V."/>
            <person name="Debuchy R."/>
            <person name="Gladieux P."/>
            <person name="Hiltunen Thoren M."/>
            <person name="Johannesson H."/>
        </authorList>
    </citation>
    <scope>NUCLEOTIDE SEQUENCE</scope>
    <source>
        <strain evidence="5">CBS 232.78</strain>
    </source>
</reference>
<accession>A0AAE0K2V8</accession>
<dbReference type="EMBL" id="JAULSW010000010">
    <property type="protein sequence ID" value="KAK3368605.1"/>
    <property type="molecule type" value="Genomic_DNA"/>
</dbReference>
<evidence type="ECO:0000259" key="4">
    <source>
        <dbReference type="SMART" id="SM00829"/>
    </source>
</evidence>
<evidence type="ECO:0000256" key="2">
    <source>
        <dbReference type="ARBA" id="ARBA00023002"/>
    </source>
</evidence>
<comment type="caution">
    <text evidence="5">The sequence shown here is derived from an EMBL/GenBank/DDBJ whole genome shotgun (WGS) entry which is preliminary data.</text>
</comment>
<dbReference type="InterPro" id="IPR047122">
    <property type="entry name" value="Trans-enoyl_RdTase-like"/>
</dbReference>